<dbReference type="AlphaFoldDB" id="A0A8T4ITW7"/>
<dbReference type="InterPro" id="IPR012338">
    <property type="entry name" value="Beta-lactam/transpept-like"/>
</dbReference>
<dbReference type="PANTHER" id="PTHR43319:SF3">
    <property type="entry name" value="BETA-LACTAMASE-RELATED DOMAIN-CONTAINING PROTEIN"/>
    <property type="match status" value="1"/>
</dbReference>
<evidence type="ECO:0000313" key="3">
    <source>
        <dbReference type="Proteomes" id="UP000675554"/>
    </source>
</evidence>
<evidence type="ECO:0000313" key="2">
    <source>
        <dbReference type="EMBL" id="MBR7675128.1"/>
    </source>
</evidence>
<dbReference type="SUPFAM" id="SSF56601">
    <property type="entry name" value="beta-lactamase/transpeptidase-like"/>
    <property type="match status" value="1"/>
</dbReference>
<evidence type="ECO:0000259" key="1">
    <source>
        <dbReference type="Pfam" id="PF00144"/>
    </source>
</evidence>
<keyword evidence="3" id="KW-1185">Reference proteome</keyword>
<organism evidence="2 3">
    <name type="scientific">Streptomyces daliensis</name>
    <dbReference type="NCBI Taxonomy" id="299421"/>
    <lineage>
        <taxon>Bacteria</taxon>
        <taxon>Bacillati</taxon>
        <taxon>Actinomycetota</taxon>
        <taxon>Actinomycetes</taxon>
        <taxon>Kitasatosporales</taxon>
        <taxon>Streptomycetaceae</taxon>
        <taxon>Streptomyces</taxon>
    </lineage>
</organism>
<dbReference type="Pfam" id="PF00144">
    <property type="entry name" value="Beta-lactamase"/>
    <property type="match status" value="1"/>
</dbReference>
<dbReference type="InterPro" id="IPR001466">
    <property type="entry name" value="Beta-lactam-related"/>
</dbReference>
<proteinExistence type="predicted"/>
<reference evidence="2" key="1">
    <citation type="submission" date="2021-04" db="EMBL/GenBank/DDBJ databases">
        <title>Sequencing of actinobacteria type strains.</title>
        <authorList>
            <person name="Nguyen G.-S."/>
            <person name="Wentzel A."/>
        </authorList>
    </citation>
    <scope>NUCLEOTIDE SEQUENCE</scope>
    <source>
        <strain evidence="2">DSM 42095</strain>
    </source>
</reference>
<name>A0A8T4ITW7_9ACTN</name>
<dbReference type="PANTHER" id="PTHR43319">
    <property type="entry name" value="BETA-LACTAMASE-RELATED"/>
    <property type="match status" value="1"/>
</dbReference>
<gene>
    <name evidence="2" type="ORF">KDA82_19285</name>
</gene>
<comment type="caution">
    <text evidence="2">The sequence shown here is derived from an EMBL/GenBank/DDBJ whole genome shotgun (WGS) entry which is preliminary data.</text>
</comment>
<dbReference type="Gene3D" id="3.40.710.10">
    <property type="entry name" value="DD-peptidase/beta-lactamase superfamily"/>
    <property type="match status" value="1"/>
</dbReference>
<dbReference type="Proteomes" id="UP000675554">
    <property type="component" value="Unassembled WGS sequence"/>
</dbReference>
<dbReference type="EMBL" id="JAGSMN010000433">
    <property type="protein sequence ID" value="MBR7675128.1"/>
    <property type="molecule type" value="Genomic_DNA"/>
</dbReference>
<dbReference type="InterPro" id="IPR052907">
    <property type="entry name" value="Beta-lactamase/esterase"/>
</dbReference>
<protein>
    <submittedName>
        <fullName evidence="2">Beta-lactamase family protein</fullName>
    </submittedName>
</protein>
<accession>A0A8T4ITW7</accession>
<sequence length="391" mass="41410">MSGQLPVVHGTVAPGYEPVAQEFAAVAAVEPGHGAQLAAYEHGERVVDLWTGQDLEADSLLGVYSSTKGAAHLVLALLVREGTVELDREVAHYWPEFAAHGKDGITVRTLLAHRAGLVGDAEGLDPDQLADDRLMAARTAGQRPFWRPGSAFGYHALNIGALTGELVLRTTGKTMQEFYEARVRAPYGLDFWMGLPEEQEHRVLDIHPMYPTPEQQAELDAAASAPDSLSGIAFNRHHPRNPPIDALVNSRAVRAAGPASYGGVASARGLARCYAAVIGEVDGAEPLLDPGTLAEFGQLHSTGTDLVSRQYKEFALGFQAYGATIPVLGQGSIGHSGAAGSLGLADPRAGLALGYTRRRYGFPGGMGPDAVRLARAVRLSRDARVREGVTG</sequence>
<feature type="domain" description="Beta-lactamase-related" evidence="1">
    <location>
        <begin position="33"/>
        <end position="358"/>
    </location>
</feature>